<dbReference type="Proteomes" id="UP000030185">
    <property type="component" value="Unassembled WGS sequence"/>
</dbReference>
<dbReference type="Gene3D" id="3.90.226.10">
    <property type="entry name" value="2-enoyl-CoA Hydratase, Chain A, domain 1"/>
    <property type="match status" value="1"/>
</dbReference>
<evidence type="ECO:0000313" key="4">
    <source>
        <dbReference type="EMBL" id="GAL83753.1"/>
    </source>
</evidence>
<dbReference type="GO" id="GO:0016829">
    <property type="term" value="F:lyase activity"/>
    <property type="evidence" value="ECO:0007669"/>
    <property type="project" value="UniProtKB-KW"/>
</dbReference>
<gene>
    <name evidence="4" type="ORF">MYP_980</name>
</gene>
<dbReference type="InterPro" id="IPR029045">
    <property type="entry name" value="ClpP/crotonase-like_dom_sf"/>
</dbReference>
<organism evidence="4 5">
    <name type="scientific">Sporocytophaga myxococcoides</name>
    <dbReference type="NCBI Taxonomy" id="153721"/>
    <lineage>
        <taxon>Bacteria</taxon>
        <taxon>Pseudomonadati</taxon>
        <taxon>Bacteroidota</taxon>
        <taxon>Cytophagia</taxon>
        <taxon>Cytophagales</taxon>
        <taxon>Cytophagaceae</taxon>
        <taxon>Sporocytophaga</taxon>
    </lineage>
</organism>
<dbReference type="STRING" id="153721.MYP_980"/>
<dbReference type="EMBL" id="BBLT01000002">
    <property type="protein sequence ID" value="GAL83753.1"/>
    <property type="molecule type" value="Genomic_DNA"/>
</dbReference>
<sequence length="262" mass="28357">MQMVDFKNLSVTEKDGILHITISRVEKMNALNHKTLEELKVAIQKAYDEDSIKGVILTGAGEKAFVAGADIKEISEVPEVNARKFSEYGQEIFDAFEKCPKPVIAAVNGFALGGGCELAMACHIRIASDSAKFGLPEVTLGILPGYGGTQRLPQLVGKGKAFELIMTGDMISAQDALAIGLVNHVTDKDQLIPKCLEILKKISTKAPIAIAQVVECINAAYSKEEDGYQTEANSFGICCKSEDFHEGTSAFLDKRKPEFKGK</sequence>
<comment type="similarity">
    <text evidence="1 3">Belongs to the enoyl-CoA hydratase/isomerase family.</text>
</comment>
<dbReference type="PANTHER" id="PTHR11941">
    <property type="entry name" value="ENOYL-COA HYDRATASE-RELATED"/>
    <property type="match status" value="1"/>
</dbReference>
<accession>A0A098LCL5</accession>
<keyword evidence="5" id="KW-1185">Reference proteome</keyword>
<dbReference type="InterPro" id="IPR014748">
    <property type="entry name" value="Enoyl-CoA_hydra_C"/>
</dbReference>
<dbReference type="PANTHER" id="PTHR11941:SF54">
    <property type="entry name" value="ENOYL-COA HYDRATASE, MITOCHONDRIAL"/>
    <property type="match status" value="1"/>
</dbReference>
<name>A0A098LCL5_9BACT</name>
<dbReference type="PROSITE" id="PS00166">
    <property type="entry name" value="ENOYL_COA_HYDRATASE"/>
    <property type="match status" value="1"/>
</dbReference>
<dbReference type="GO" id="GO:0006635">
    <property type="term" value="P:fatty acid beta-oxidation"/>
    <property type="evidence" value="ECO:0007669"/>
    <property type="project" value="TreeGrafter"/>
</dbReference>
<dbReference type="AlphaFoldDB" id="A0A098LCL5"/>
<keyword evidence="2" id="KW-0456">Lyase</keyword>
<dbReference type="InterPro" id="IPR018376">
    <property type="entry name" value="Enoyl-CoA_hyd/isom_CS"/>
</dbReference>
<dbReference type="eggNOG" id="COG1024">
    <property type="taxonomic scope" value="Bacteria"/>
</dbReference>
<evidence type="ECO:0000313" key="5">
    <source>
        <dbReference type="Proteomes" id="UP000030185"/>
    </source>
</evidence>
<reference evidence="4 5" key="1">
    <citation type="submission" date="2014-09" db="EMBL/GenBank/DDBJ databases">
        <title>Sporocytophaga myxococcoides PG-01 genome sequencing.</title>
        <authorList>
            <person name="Liu L."/>
            <person name="Gao P.J."/>
            <person name="Chen G.J."/>
            <person name="Wang L.S."/>
        </authorList>
    </citation>
    <scope>NUCLEOTIDE SEQUENCE [LARGE SCALE GENOMIC DNA]</scope>
    <source>
        <strain evidence="4 5">PG-01</strain>
    </source>
</reference>
<evidence type="ECO:0000256" key="1">
    <source>
        <dbReference type="ARBA" id="ARBA00005254"/>
    </source>
</evidence>
<dbReference type="InterPro" id="IPR001753">
    <property type="entry name" value="Enoyl-CoA_hydra/iso"/>
</dbReference>
<evidence type="ECO:0000256" key="3">
    <source>
        <dbReference type="RuleBase" id="RU003707"/>
    </source>
</evidence>
<dbReference type="Pfam" id="PF00378">
    <property type="entry name" value="ECH_1"/>
    <property type="match status" value="1"/>
</dbReference>
<evidence type="ECO:0000256" key="2">
    <source>
        <dbReference type="ARBA" id="ARBA00023239"/>
    </source>
</evidence>
<comment type="caution">
    <text evidence="4">The sequence shown here is derived from an EMBL/GenBank/DDBJ whole genome shotgun (WGS) entry which is preliminary data.</text>
</comment>
<protein>
    <submittedName>
        <fullName evidence="4">Enoyl-CoA hydratase</fullName>
    </submittedName>
</protein>
<dbReference type="CDD" id="cd06558">
    <property type="entry name" value="crotonase-like"/>
    <property type="match status" value="1"/>
</dbReference>
<dbReference type="FunFam" id="3.90.226.10:FF:000009">
    <property type="entry name" value="Carnitinyl-CoA dehydratase"/>
    <property type="match status" value="1"/>
</dbReference>
<dbReference type="Gene3D" id="1.10.12.10">
    <property type="entry name" value="Lyase 2-enoyl-coa Hydratase, Chain A, domain 2"/>
    <property type="match status" value="1"/>
</dbReference>
<proteinExistence type="inferred from homology"/>
<dbReference type="SUPFAM" id="SSF52096">
    <property type="entry name" value="ClpP/crotonase"/>
    <property type="match status" value="1"/>
</dbReference>